<organism evidence="1">
    <name type="scientific">Anguilla anguilla</name>
    <name type="common">European freshwater eel</name>
    <name type="synonym">Muraena anguilla</name>
    <dbReference type="NCBI Taxonomy" id="7936"/>
    <lineage>
        <taxon>Eukaryota</taxon>
        <taxon>Metazoa</taxon>
        <taxon>Chordata</taxon>
        <taxon>Craniata</taxon>
        <taxon>Vertebrata</taxon>
        <taxon>Euteleostomi</taxon>
        <taxon>Actinopterygii</taxon>
        <taxon>Neopterygii</taxon>
        <taxon>Teleostei</taxon>
        <taxon>Anguilliformes</taxon>
        <taxon>Anguillidae</taxon>
        <taxon>Anguilla</taxon>
    </lineage>
</organism>
<protein>
    <submittedName>
        <fullName evidence="1">Uncharacterized protein</fullName>
    </submittedName>
</protein>
<dbReference type="EMBL" id="GBXM01090225">
    <property type="protein sequence ID" value="JAH18352.1"/>
    <property type="molecule type" value="Transcribed_RNA"/>
</dbReference>
<reference evidence="1" key="1">
    <citation type="submission" date="2014-11" db="EMBL/GenBank/DDBJ databases">
        <authorList>
            <person name="Amaro Gonzalez C."/>
        </authorList>
    </citation>
    <scope>NUCLEOTIDE SEQUENCE</scope>
</reference>
<name>A0A0E9QPI1_ANGAN</name>
<reference evidence="1" key="2">
    <citation type="journal article" date="2015" name="Fish Shellfish Immunol.">
        <title>Early steps in the European eel (Anguilla anguilla)-Vibrio vulnificus interaction in the gills: Role of the RtxA13 toxin.</title>
        <authorList>
            <person name="Callol A."/>
            <person name="Pajuelo D."/>
            <person name="Ebbesson L."/>
            <person name="Teles M."/>
            <person name="MacKenzie S."/>
            <person name="Amaro C."/>
        </authorList>
    </citation>
    <scope>NUCLEOTIDE SEQUENCE</scope>
</reference>
<evidence type="ECO:0000313" key="1">
    <source>
        <dbReference type="EMBL" id="JAH18352.1"/>
    </source>
</evidence>
<dbReference type="AlphaFoldDB" id="A0A0E9QPI1"/>
<proteinExistence type="predicted"/>
<sequence>MARLCCLCESLTAQSAKIATAGTEVIHFPGYSCPGWLIN</sequence>
<accession>A0A0E9QPI1</accession>